<accession>A0A1F6AGE9</accession>
<reference evidence="2 3" key="1">
    <citation type="journal article" date="2016" name="Nat. Commun.">
        <title>Thousands of microbial genomes shed light on interconnected biogeochemical processes in an aquifer system.</title>
        <authorList>
            <person name="Anantharaman K."/>
            <person name="Brown C.T."/>
            <person name="Hug L.A."/>
            <person name="Sharon I."/>
            <person name="Castelle C.J."/>
            <person name="Probst A.J."/>
            <person name="Thomas B.C."/>
            <person name="Singh A."/>
            <person name="Wilkins M.J."/>
            <person name="Karaoz U."/>
            <person name="Brodie E.L."/>
            <person name="Williams K.H."/>
            <person name="Hubbard S.S."/>
            <person name="Banfield J.F."/>
        </authorList>
    </citation>
    <scope>NUCLEOTIDE SEQUENCE [LARGE SCALE GENOMIC DNA]</scope>
</reference>
<dbReference type="EMBL" id="MFJV01000001">
    <property type="protein sequence ID" value="OGG23830.1"/>
    <property type="molecule type" value="Genomic_DNA"/>
</dbReference>
<organism evidence="2 3">
    <name type="scientific">Candidatus Gottesmanbacteria bacterium RIFCSPLOWO2_01_FULL_43_11b</name>
    <dbReference type="NCBI Taxonomy" id="1798392"/>
    <lineage>
        <taxon>Bacteria</taxon>
        <taxon>Candidatus Gottesmaniibacteriota</taxon>
    </lineage>
</organism>
<evidence type="ECO:0000313" key="2">
    <source>
        <dbReference type="EMBL" id="OGG23830.1"/>
    </source>
</evidence>
<sequence length="61" mass="6227">MTGGAKELSLETLAGIAEQGGASDELAAIQFSSVQSSVPKRVEISESINPPNDSPSPVEKA</sequence>
<dbReference type="AlphaFoldDB" id="A0A1F6AGE9"/>
<comment type="caution">
    <text evidence="2">The sequence shown here is derived from an EMBL/GenBank/DDBJ whole genome shotgun (WGS) entry which is preliminary data.</text>
</comment>
<gene>
    <name evidence="2" type="ORF">A3A79_01330</name>
</gene>
<dbReference type="STRING" id="1798392.A3A79_01330"/>
<evidence type="ECO:0000256" key="1">
    <source>
        <dbReference type="SAM" id="MobiDB-lite"/>
    </source>
</evidence>
<feature type="region of interest" description="Disordered" evidence="1">
    <location>
        <begin position="40"/>
        <end position="61"/>
    </location>
</feature>
<proteinExistence type="predicted"/>
<protein>
    <submittedName>
        <fullName evidence="2">Uncharacterized protein</fullName>
    </submittedName>
</protein>
<name>A0A1F6AGE9_9BACT</name>
<dbReference type="Proteomes" id="UP000178759">
    <property type="component" value="Unassembled WGS sequence"/>
</dbReference>
<evidence type="ECO:0000313" key="3">
    <source>
        <dbReference type="Proteomes" id="UP000178759"/>
    </source>
</evidence>